<dbReference type="Pfam" id="PF13480">
    <property type="entry name" value="Acetyltransf_6"/>
    <property type="match status" value="1"/>
</dbReference>
<feature type="domain" description="BioF2-like acetyltransferase" evidence="1">
    <location>
        <begin position="192"/>
        <end position="329"/>
    </location>
</feature>
<reference evidence="2 3" key="1">
    <citation type="submission" date="2019-09" db="EMBL/GenBank/DDBJ databases">
        <title>Goodfellowia gen. nov., a new genus of the Pseudonocardineae related to Actinoalloteichus, containing Goodfellowia coeruleoviolacea gen. nov., comb. nov. gen. nov., comb. nov.</title>
        <authorList>
            <person name="Labeda D."/>
        </authorList>
    </citation>
    <scope>NUCLEOTIDE SEQUENCE [LARGE SCALE GENOMIC DNA]</scope>
    <source>
        <strain evidence="2 3">AN110305</strain>
    </source>
</reference>
<dbReference type="InterPro" id="IPR016181">
    <property type="entry name" value="Acyl_CoA_acyltransferase"/>
</dbReference>
<reference evidence="2 3" key="2">
    <citation type="submission" date="2019-09" db="EMBL/GenBank/DDBJ databases">
        <authorList>
            <person name="Jin C."/>
        </authorList>
    </citation>
    <scope>NUCLEOTIDE SEQUENCE [LARGE SCALE GENOMIC DNA]</scope>
    <source>
        <strain evidence="2 3">AN110305</strain>
    </source>
</reference>
<sequence>MRAEPITALRVATVAALADVPATVWNPLAEQAGLYSSHEWLRTVEAGTRGHCRYLLAYDGATAVGALPVYFMAEDADEHYTSRSVFRNLPPAVDGAPDCLAGSRSGYRNEPLLAAGLSEARRRETVAALLAALTDLAAGERSAHVSFLYLNDRGLDLVAEGSGARPMLSYSGDAWLDATGRDFEDRLGGLPAKQRWTIRTEMRRFAASGLRVTVEDPAEHTEEIVALLGNLSEKYDRTMSARDETAALERQHDALRGRGRLFSCRSGGDMVGMALAYEWGEWLYVRLAGFDYDRLPGAAEYFNVVIHEPLRHCYDNGLRGLHLGTASHQAKALRGARIDPLASVVLPVHGAPVDDAAPDAARRGVRRYWEQQLAAMPRHFDRDRWVPLLDLCWPQEVQEGRS</sequence>
<protein>
    <submittedName>
        <fullName evidence="2">GNAT family N-acetyltransferase</fullName>
    </submittedName>
</protein>
<evidence type="ECO:0000313" key="3">
    <source>
        <dbReference type="Proteomes" id="UP000323454"/>
    </source>
</evidence>
<gene>
    <name evidence="2" type="ORF">F0L68_38230</name>
</gene>
<organism evidence="2 3">
    <name type="scientific">Solihabitans fulvus</name>
    <dbReference type="NCBI Taxonomy" id="1892852"/>
    <lineage>
        <taxon>Bacteria</taxon>
        <taxon>Bacillati</taxon>
        <taxon>Actinomycetota</taxon>
        <taxon>Actinomycetes</taxon>
        <taxon>Pseudonocardiales</taxon>
        <taxon>Pseudonocardiaceae</taxon>
        <taxon>Solihabitans</taxon>
    </lineage>
</organism>
<dbReference type="GO" id="GO:0016740">
    <property type="term" value="F:transferase activity"/>
    <property type="evidence" value="ECO:0007669"/>
    <property type="project" value="UniProtKB-KW"/>
</dbReference>
<dbReference type="AlphaFoldDB" id="A0A5B2WLN2"/>
<dbReference type="EMBL" id="VUOB01000086">
    <property type="protein sequence ID" value="KAA2250937.1"/>
    <property type="molecule type" value="Genomic_DNA"/>
</dbReference>
<evidence type="ECO:0000259" key="1">
    <source>
        <dbReference type="Pfam" id="PF13480"/>
    </source>
</evidence>
<keyword evidence="2" id="KW-0808">Transferase</keyword>
<comment type="caution">
    <text evidence="2">The sequence shown here is derived from an EMBL/GenBank/DDBJ whole genome shotgun (WGS) entry which is preliminary data.</text>
</comment>
<proteinExistence type="predicted"/>
<dbReference type="SUPFAM" id="SSF55729">
    <property type="entry name" value="Acyl-CoA N-acyltransferases (Nat)"/>
    <property type="match status" value="1"/>
</dbReference>
<dbReference type="OrthoDB" id="3683596at2"/>
<dbReference type="InterPro" id="IPR038740">
    <property type="entry name" value="BioF2-like_GNAT_dom"/>
</dbReference>
<evidence type="ECO:0000313" key="2">
    <source>
        <dbReference type="EMBL" id="KAA2250937.1"/>
    </source>
</evidence>
<dbReference type="Proteomes" id="UP000323454">
    <property type="component" value="Unassembled WGS sequence"/>
</dbReference>
<accession>A0A5B2WLN2</accession>
<keyword evidence="3" id="KW-1185">Reference proteome</keyword>
<name>A0A5B2WLN2_9PSEU</name>
<dbReference type="Gene3D" id="3.40.630.30">
    <property type="match status" value="1"/>
</dbReference>
<dbReference type="RefSeq" id="WP_149854812.1">
    <property type="nucleotide sequence ID" value="NZ_VUOB01000086.1"/>
</dbReference>